<sequence length="1795" mass="196064">MALEEDTLLGTFLSVSRNPSSIENPVLECGSEQWTYGDLDSISSGLALQLYEKYGSKPTVAVISENHPYMLAILLATWKLSGIFVPMDPHAPLPMVKQMLLNVEATCAVIPEREKGLADLLQGNPNTHAKAVYLLIDIAELKMGAVIIPQGTTMVSLSQTFLDQDAVLSPSHFPLPEANNMAIYIHTSSATSVMNLKCVQWRHATVAQGTGVTARWFSKAWPPVKFDEVRTLGLSPWSHSMGILIDIGGATFHTGGCLVMATPPSGYPVRLGNEDSTRSIMGKDASEMDILDRLLETALCSKPEVLVCVPWVLEGFRDRYQRLLAMKMEAKAFRVKEMLQRFKCIGIGGAALSRELLLWACGLSINIANMMGLTEMGCPLFYTRIDHAKDPDENEGYPIEDCLIEDAEIVLVDDDGKENPDEGEFVITSKYFTRCYLKYDNSVFSYSSDGRITFKTGDLYERNRFGGFVWKGRKDDYIQMVSSESLDPRPIENALNACSAVAHCCVVGNNFLKKPSDVVCLIVQPSSSSAHSGKSKLSSEELAEITRTLAAINRTLLPPLRIAWSRVGILSKGVSIPYTKKGALFRKKFEDIFGEFVANLLRNDTDKAPQAILNHKKQDGSTQMSETRSTVGTLNGNLTDSEMAVDARVSVKREDLDHLAQDAHVRRANGSIFSKWNERDAKNSVMSIVAGVLGLDDEIMHANPTTSFAELGMDSNMAVRIVNQLNGTFGLQFPLNACHSLLDLSMLSGATLVELGLKDSNKAPFIAKEIALPKIEKEDVVIVGQALRLPGDINTPKSFWEALINKRGDIMTPVPPERWDHSSFYRAPSSTSPLETCDIRFEKAGFVDVAHYDNNFFGISAREALYISPATRLALETVFEALEDACIPISKLKGTKTGVFVGAMVDEGFVQLLFEENGFNTYNRFYGTGLYSSTVCGRLSYLLDIHGPSISTDTACSTGLVVVDQAVKYIQSGDGDTAIVTAVNTHVWYNMASPNSRCATFTNEADGYVPSEASVSVILKSKSAALRDGDNILAVIKSTEVMHGGRTQGLVAPSLDTQVSLQQSLLAKAGLKASQIDLLETHGTGTSLGDLIEIQGINEVFKDSHGEKPLILGAAKTCLGHTEMAAGLVGLLKAVGSFQNAVAPGFVHLTKDNMSPSIDCKVVPILIPTDTTPLRKKHDDVPYRALVLSNGFAGTMAGVIVEEATGQLLGSSRGVNGNHHDSDERIWMPFVVSAKTADALEDYLNTYLNFCRAEAGIDFKDICYTACVGREHYNYRFACVASDMTELISCLKERVQYYERGHHIKSVHGNRVAFTFPGLGSQYQGMAGDLARYYPDFKDIIERNSSAAADLSGFPIPSFLLDKHTSFHLRIDDSQVAQICIFVYQCSISRWLKTLGVEPCAVLGQSLGEISAAVVAGVMSYDQGLEFVVRRAELLSPEPNRPGGMAIIAASKETVAQLIQQLGFEDKVVIAVYNDTESHVISGELSAVEAVLSGAKTQGLRGAKLKVTQGFHSPLISSGLPDLEQLTKRMHPYLLRLNVPLYSTLYGSVIPPDSYLSSAYWVEHAKEPVRLSDAATSLISDKDVDVILDVGPQPFLWTAMKVASSGKASLAISTKAGNDQTRAYLEAIASLFEHGVKVNLEKLLSKGPSLGKRRPLPTYPFQRQRHYPDFVPSRKNGRVTARSLAVPNVRVDAQSPMMGDVQSLSSSTPSLTSHKTKEDISETVTHIIKNVLELESSEPLELAESATSLGIDSIFFAQIKGRIMIELDVEIPETFLSDSFTVHDIILYVAENKEI</sequence>
<feature type="domain" description="Ketosynthase family 3 (KS3)" evidence="8">
    <location>
        <begin position="777"/>
        <end position="1203"/>
    </location>
</feature>
<feature type="domain" description="Carrier" evidence="7">
    <location>
        <begin position="1718"/>
        <end position="1793"/>
    </location>
</feature>
<dbReference type="Pfam" id="PF00550">
    <property type="entry name" value="PP-binding"/>
    <property type="match status" value="1"/>
</dbReference>
<comment type="pathway">
    <text evidence="1">Secondary metabolite biosynthesis.</text>
</comment>
<dbReference type="Gene3D" id="3.40.50.12780">
    <property type="entry name" value="N-terminal domain of ligase-like"/>
    <property type="match status" value="1"/>
</dbReference>
<dbReference type="SMART" id="SM00823">
    <property type="entry name" value="PKS_PP"/>
    <property type="match status" value="1"/>
</dbReference>
<dbReference type="SUPFAM" id="SSF52151">
    <property type="entry name" value="FabD/lysophospholipase-like"/>
    <property type="match status" value="1"/>
</dbReference>
<dbReference type="GO" id="GO:0004315">
    <property type="term" value="F:3-oxoacyl-[acyl-carrier-protein] synthase activity"/>
    <property type="evidence" value="ECO:0007669"/>
    <property type="project" value="InterPro"/>
</dbReference>
<dbReference type="InterPro" id="IPR014030">
    <property type="entry name" value="Ketoacyl_synth_N"/>
</dbReference>
<dbReference type="SUPFAM" id="SSF47336">
    <property type="entry name" value="ACP-like"/>
    <property type="match status" value="2"/>
</dbReference>
<feature type="compositionally biased region" description="Low complexity" evidence="6">
    <location>
        <begin position="1703"/>
        <end position="1713"/>
    </location>
</feature>
<dbReference type="EMBL" id="NHYD01001644">
    <property type="protein sequence ID" value="PPQ90349.1"/>
    <property type="molecule type" value="Genomic_DNA"/>
</dbReference>
<dbReference type="InterPro" id="IPR014031">
    <property type="entry name" value="Ketoacyl_synth_C"/>
</dbReference>
<proteinExistence type="predicted"/>
<evidence type="ECO:0000256" key="3">
    <source>
        <dbReference type="ARBA" id="ARBA00022553"/>
    </source>
</evidence>
<dbReference type="PROSITE" id="PS50075">
    <property type="entry name" value="CARRIER"/>
    <property type="match status" value="2"/>
</dbReference>
<dbReference type="InParanoid" id="A0A409XHX1"/>
<dbReference type="InterPro" id="IPR018201">
    <property type="entry name" value="Ketoacyl_synth_AS"/>
</dbReference>
<dbReference type="GO" id="GO:0004312">
    <property type="term" value="F:fatty acid synthase activity"/>
    <property type="evidence" value="ECO:0007669"/>
    <property type="project" value="TreeGrafter"/>
</dbReference>
<evidence type="ECO:0000256" key="1">
    <source>
        <dbReference type="ARBA" id="ARBA00005179"/>
    </source>
</evidence>
<dbReference type="InterPro" id="IPR000873">
    <property type="entry name" value="AMP-dep_synth/lig_dom"/>
</dbReference>
<dbReference type="Gene3D" id="3.40.366.10">
    <property type="entry name" value="Malonyl-Coenzyme A Acyl Carrier Protein, domain 2"/>
    <property type="match status" value="1"/>
</dbReference>
<dbReference type="PANTHER" id="PTHR43775">
    <property type="entry name" value="FATTY ACID SYNTHASE"/>
    <property type="match status" value="1"/>
</dbReference>
<dbReference type="InterPro" id="IPR020806">
    <property type="entry name" value="PKS_PP-bd"/>
</dbReference>
<dbReference type="InterPro" id="IPR020841">
    <property type="entry name" value="PKS_Beta-ketoAc_synthase_dom"/>
</dbReference>
<dbReference type="CDD" id="cd00833">
    <property type="entry name" value="PKS"/>
    <property type="match status" value="1"/>
</dbReference>
<dbReference type="Pfam" id="PF00109">
    <property type="entry name" value="ketoacyl-synt"/>
    <property type="match status" value="1"/>
</dbReference>
<dbReference type="PROSITE" id="PS52004">
    <property type="entry name" value="KS3_2"/>
    <property type="match status" value="1"/>
</dbReference>
<dbReference type="SMART" id="SM00825">
    <property type="entry name" value="PKS_KS"/>
    <property type="match status" value="1"/>
</dbReference>
<dbReference type="InterPro" id="IPR036736">
    <property type="entry name" value="ACP-like_sf"/>
</dbReference>
<dbReference type="InterPro" id="IPR009081">
    <property type="entry name" value="PP-bd_ACP"/>
</dbReference>
<keyword evidence="3" id="KW-0597">Phosphoprotein</keyword>
<keyword evidence="10" id="KW-1185">Reference proteome</keyword>
<feature type="region of interest" description="Disordered" evidence="6">
    <location>
        <begin position="616"/>
        <end position="636"/>
    </location>
</feature>
<dbReference type="InterPro" id="IPR016035">
    <property type="entry name" value="Acyl_Trfase/lysoPLipase"/>
</dbReference>
<name>A0A409XHX1_PSICY</name>
<dbReference type="Pfam" id="PF02801">
    <property type="entry name" value="Ketoacyl-synt_C"/>
    <property type="match status" value="1"/>
</dbReference>
<dbReference type="Gene3D" id="3.30.70.3290">
    <property type="match status" value="1"/>
</dbReference>
<reference evidence="9 10" key="1">
    <citation type="journal article" date="2018" name="Evol. Lett.">
        <title>Horizontal gene cluster transfer increased hallucinogenic mushroom diversity.</title>
        <authorList>
            <person name="Reynolds H.T."/>
            <person name="Vijayakumar V."/>
            <person name="Gluck-Thaler E."/>
            <person name="Korotkin H.B."/>
            <person name="Matheny P.B."/>
            <person name="Slot J.C."/>
        </authorList>
    </citation>
    <scope>NUCLEOTIDE SEQUENCE [LARGE SCALE GENOMIC DNA]</scope>
    <source>
        <strain evidence="9 10">2631</strain>
    </source>
</reference>
<evidence type="ECO:0000256" key="6">
    <source>
        <dbReference type="SAM" id="MobiDB-lite"/>
    </source>
</evidence>
<feature type="compositionally biased region" description="Polar residues" evidence="6">
    <location>
        <begin position="620"/>
        <end position="636"/>
    </location>
</feature>
<keyword evidence="2" id="KW-0596">Phosphopantetheine</keyword>
<dbReference type="SUPFAM" id="SSF55048">
    <property type="entry name" value="Probable ACP-binding domain of malonyl-CoA ACP transacylase"/>
    <property type="match status" value="1"/>
</dbReference>
<dbReference type="GO" id="GO:0031177">
    <property type="term" value="F:phosphopantetheine binding"/>
    <property type="evidence" value="ECO:0007669"/>
    <property type="project" value="InterPro"/>
</dbReference>
<organism evidence="9 10">
    <name type="scientific">Psilocybe cyanescens</name>
    <dbReference type="NCBI Taxonomy" id="93625"/>
    <lineage>
        <taxon>Eukaryota</taxon>
        <taxon>Fungi</taxon>
        <taxon>Dikarya</taxon>
        <taxon>Basidiomycota</taxon>
        <taxon>Agaricomycotina</taxon>
        <taxon>Agaricomycetes</taxon>
        <taxon>Agaricomycetidae</taxon>
        <taxon>Agaricales</taxon>
        <taxon>Agaricineae</taxon>
        <taxon>Strophariaceae</taxon>
        <taxon>Psilocybe</taxon>
    </lineage>
</organism>
<keyword evidence="4" id="KW-0808">Transferase</keyword>
<evidence type="ECO:0000256" key="2">
    <source>
        <dbReference type="ARBA" id="ARBA00022450"/>
    </source>
</evidence>
<comment type="caution">
    <text evidence="9">The sequence shown here is derived from an EMBL/GenBank/DDBJ whole genome shotgun (WGS) entry which is preliminary data.</text>
</comment>
<dbReference type="SMART" id="SM00827">
    <property type="entry name" value="PKS_AT"/>
    <property type="match status" value="1"/>
</dbReference>
<accession>A0A409XHX1</accession>
<dbReference type="Proteomes" id="UP000283269">
    <property type="component" value="Unassembled WGS sequence"/>
</dbReference>
<evidence type="ECO:0000259" key="8">
    <source>
        <dbReference type="PROSITE" id="PS52004"/>
    </source>
</evidence>
<keyword evidence="5" id="KW-0843">Virulence</keyword>
<dbReference type="STRING" id="93625.A0A409XHX1"/>
<dbReference type="InterPro" id="IPR050091">
    <property type="entry name" value="PKS_NRPS_Biosynth_Enz"/>
</dbReference>
<dbReference type="SUPFAM" id="SSF56801">
    <property type="entry name" value="Acetyl-CoA synthetase-like"/>
    <property type="match status" value="1"/>
</dbReference>
<dbReference type="OrthoDB" id="5334845at2759"/>
<evidence type="ECO:0000256" key="5">
    <source>
        <dbReference type="ARBA" id="ARBA00023026"/>
    </source>
</evidence>
<dbReference type="Pfam" id="PF23562">
    <property type="entry name" value="AMP-binding_C_3"/>
    <property type="match status" value="1"/>
</dbReference>
<evidence type="ECO:0000313" key="10">
    <source>
        <dbReference type="Proteomes" id="UP000283269"/>
    </source>
</evidence>
<evidence type="ECO:0000256" key="4">
    <source>
        <dbReference type="ARBA" id="ARBA00022679"/>
    </source>
</evidence>
<dbReference type="Pfam" id="PF00501">
    <property type="entry name" value="AMP-binding"/>
    <property type="match status" value="2"/>
</dbReference>
<dbReference type="Pfam" id="PF00698">
    <property type="entry name" value="Acyl_transf_1"/>
    <property type="match status" value="1"/>
</dbReference>
<dbReference type="Gene3D" id="3.40.47.10">
    <property type="match status" value="1"/>
</dbReference>
<dbReference type="PANTHER" id="PTHR43775:SF37">
    <property type="entry name" value="SI:DKEY-61P9.11"/>
    <property type="match status" value="1"/>
</dbReference>
<dbReference type="InterPro" id="IPR042099">
    <property type="entry name" value="ANL_N_sf"/>
</dbReference>
<evidence type="ECO:0008006" key="11">
    <source>
        <dbReference type="Google" id="ProtNLM"/>
    </source>
</evidence>
<evidence type="ECO:0000313" key="9">
    <source>
        <dbReference type="EMBL" id="PPQ90349.1"/>
    </source>
</evidence>
<feature type="region of interest" description="Disordered" evidence="6">
    <location>
        <begin position="1697"/>
        <end position="1716"/>
    </location>
</feature>
<dbReference type="InterPro" id="IPR014043">
    <property type="entry name" value="Acyl_transferase_dom"/>
</dbReference>
<dbReference type="SUPFAM" id="SSF53901">
    <property type="entry name" value="Thiolase-like"/>
    <property type="match status" value="1"/>
</dbReference>
<dbReference type="InterPro" id="IPR016036">
    <property type="entry name" value="Malonyl_transacylase_ACP-bd"/>
</dbReference>
<gene>
    <name evidence="9" type="ORF">CVT25_007751</name>
</gene>
<dbReference type="Gene3D" id="1.10.1200.10">
    <property type="entry name" value="ACP-like"/>
    <property type="match status" value="2"/>
</dbReference>
<dbReference type="PROSITE" id="PS00606">
    <property type="entry name" value="KS3_1"/>
    <property type="match status" value="1"/>
</dbReference>
<evidence type="ECO:0000259" key="7">
    <source>
        <dbReference type="PROSITE" id="PS50075"/>
    </source>
</evidence>
<protein>
    <recommendedName>
        <fullName evidence="11">Carrier domain-containing protein</fullName>
    </recommendedName>
</protein>
<dbReference type="InterPro" id="IPR016039">
    <property type="entry name" value="Thiolase-like"/>
</dbReference>
<feature type="domain" description="Carrier" evidence="7">
    <location>
        <begin position="679"/>
        <end position="755"/>
    </location>
</feature>
<dbReference type="InterPro" id="IPR001227">
    <property type="entry name" value="Ac_transferase_dom_sf"/>
</dbReference>
<dbReference type="GO" id="GO:0006633">
    <property type="term" value="P:fatty acid biosynthetic process"/>
    <property type="evidence" value="ECO:0007669"/>
    <property type="project" value="InterPro"/>
</dbReference>
<dbReference type="Pfam" id="PF22621">
    <property type="entry name" value="CurL-like_PKS_C"/>
    <property type="match status" value="1"/>
</dbReference>